<evidence type="ECO:0000256" key="1">
    <source>
        <dbReference type="ARBA" id="ARBA00004117"/>
    </source>
</evidence>
<protein>
    <recommendedName>
        <fullName evidence="3 6">Flagellar basal-body rod protein FlgC</fullName>
    </recommendedName>
</protein>
<reference evidence="9" key="1">
    <citation type="journal article" date="2014" name="Appl. Environ. Microbiol.">
        <title>Detection and genomic characterization of motility in Lactobacillus curvatus: confirmation of motility in a species outside the Lactobacillus salivarius clade.</title>
        <authorList>
            <person name="Cousin F.J."/>
            <person name="Lynch S.M."/>
            <person name="Harris H.M."/>
            <person name="McCann A."/>
            <person name="Lynch D.B."/>
            <person name="Neville B.A."/>
            <person name="Irisawa T."/>
            <person name="Okada S."/>
            <person name="Endo A."/>
            <person name="O'Toole P.W."/>
        </authorList>
    </citation>
    <scope>NUCLEOTIDE SEQUENCE</scope>
    <source>
        <strain evidence="9">DSM 20509</strain>
    </source>
</reference>
<dbReference type="PROSITE" id="PS00588">
    <property type="entry name" value="FLAGELLA_BB_ROD"/>
    <property type="match status" value="1"/>
</dbReference>
<feature type="domain" description="Flagellar basal body rod protein N-terminal" evidence="7">
    <location>
        <begin position="7"/>
        <end position="33"/>
    </location>
</feature>
<keyword evidence="4 6" id="KW-0975">Bacterial flagellum</keyword>
<dbReference type="STRING" id="1601.GCA_001243975_01601"/>
<evidence type="ECO:0000256" key="2">
    <source>
        <dbReference type="ARBA" id="ARBA00009677"/>
    </source>
</evidence>
<comment type="subcellular location">
    <subcellularLocation>
        <location evidence="1 6">Bacterial flagellum basal body</location>
    </subcellularLocation>
</comment>
<dbReference type="InterPro" id="IPR010930">
    <property type="entry name" value="Flg_bb/hook_C_dom"/>
</dbReference>
<dbReference type="KEGG" id="lagl:BEN83_03065"/>
<comment type="similarity">
    <text evidence="2">Belongs to the flagella basal body rod proteins family.</text>
</comment>
<keyword evidence="9" id="KW-0966">Cell projection</keyword>
<dbReference type="RefSeq" id="WP_056977797.1">
    <property type="nucleotide sequence ID" value="NZ_BLAO01000036.1"/>
</dbReference>
<dbReference type="PANTHER" id="PTHR30435">
    <property type="entry name" value="FLAGELLAR PROTEIN"/>
    <property type="match status" value="1"/>
</dbReference>
<name>A0A0A7RGL8_9LACO</name>
<comment type="subunit">
    <text evidence="5 6">The basal body constitutes a major portion of the flagellar organelle and consists of four rings (L,P,S, and M) mounted on a central rod. The rod consists of about 26 subunits of FlgG in the distal portion, and FlgB, FlgC and FlgF are thought to build up the proximal portion of the rod with about 6 subunits each.</text>
</comment>
<dbReference type="Pfam" id="PF06429">
    <property type="entry name" value="Flg_bbr_C"/>
    <property type="match status" value="1"/>
</dbReference>
<evidence type="ECO:0000256" key="6">
    <source>
        <dbReference type="RuleBase" id="RU362062"/>
    </source>
</evidence>
<evidence type="ECO:0000256" key="4">
    <source>
        <dbReference type="ARBA" id="ARBA00023143"/>
    </source>
</evidence>
<gene>
    <name evidence="9" type="primary">flgC</name>
</gene>
<dbReference type="Pfam" id="PF00460">
    <property type="entry name" value="Flg_bb_rod"/>
    <property type="match status" value="1"/>
</dbReference>
<organism evidence="9">
    <name type="scientific">Ligilactobacillus agilis</name>
    <dbReference type="NCBI Taxonomy" id="1601"/>
    <lineage>
        <taxon>Bacteria</taxon>
        <taxon>Bacillati</taxon>
        <taxon>Bacillota</taxon>
        <taxon>Bacilli</taxon>
        <taxon>Lactobacillales</taxon>
        <taxon>Lactobacillaceae</taxon>
        <taxon>Ligilactobacillus</taxon>
    </lineage>
</organism>
<dbReference type="GO" id="GO:0030694">
    <property type="term" value="C:bacterial-type flagellum basal body, rod"/>
    <property type="evidence" value="ECO:0007669"/>
    <property type="project" value="UniProtKB-UniRule"/>
</dbReference>
<accession>A0A0A7RGL8</accession>
<evidence type="ECO:0000256" key="3">
    <source>
        <dbReference type="ARBA" id="ARBA00017941"/>
    </source>
</evidence>
<dbReference type="InterPro" id="IPR006299">
    <property type="entry name" value="FlgC"/>
</dbReference>
<sequence length="138" mass="14958">MSIFNGLQINASGLALERLKLDTVSTNIANLNTNQTRNSAAYHAKSVVFSENMKTSLNNGLTSSGVKVLGIDENLDRNLKYDPTNEAADANGYVEQSNVNLSDEMVNMIQAMRTYEANVSAQEANKSILTKALAISKN</sequence>
<evidence type="ECO:0000259" key="7">
    <source>
        <dbReference type="Pfam" id="PF00460"/>
    </source>
</evidence>
<dbReference type="AlphaFoldDB" id="A0A0A7RGL8"/>
<keyword evidence="9" id="KW-0282">Flagellum</keyword>
<dbReference type="InterPro" id="IPR001444">
    <property type="entry name" value="Flag_bb_rod_N"/>
</dbReference>
<dbReference type="NCBIfam" id="TIGR01395">
    <property type="entry name" value="FlgC"/>
    <property type="match status" value="1"/>
</dbReference>
<dbReference type="InterPro" id="IPR019776">
    <property type="entry name" value="Flagellar_basal_body_rod_CS"/>
</dbReference>
<evidence type="ECO:0000313" key="9">
    <source>
        <dbReference type="EMBL" id="AJA33724.1"/>
    </source>
</evidence>
<dbReference type="GO" id="GO:0071978">
    <property type="term" value="P:bacterial-type flagellum-dependent swarming motility"/>
    <property type="evidence" value="ECO:0007669"/>
    <property type="project" value="TreeGrafter"/>
</dbReference>
<keyword evidence="9" id="KW-0969">Cilium</keyword>
<dbReference type="EMBL" id="KM886859">
    <property type="protein sequence ID" value="AJA33724.1"/>
    <property type="molecule type" value="Genomic_DNA"/>
</dbReference>
<dbReference type="PANTHER" id="PTHR30435:SF2">
    <property type="entry name" value="FLAGELLAR BASAL-BODY ROD PROTEIN FLGC"/>
    <property type="match status" value="1"/>
</dbReference>
<evidence type="ECO:0000256" key="5">
    <source>
        <dbReference type="ARBA" id="ARBA00025933"/>
    </source>
</evidence>
<proteinExistence type="inferred from homology"/>
<feature type="domain" description="Flagellar basal-body/hook protein C-terminal" evidence="8">
    <location>
        <begin position="91"/>
        <end position="133"/>
    </location>
</feature>
<evidence type="ECO:0000259" key="8">
    <source>
        <dbReference type="Pfam" id="PF06429"/>
    </source>
</evidence>